<evidence type="ECO:0000313" key="2">
    <source>
        <dbReference type="Proteomes" id="UP000019464"/>
    </source>
</evidence>
<organism evidence="1 2">
    <name type="scientific">Nitrincola nitratireducens</name>
    <dbReference type="NCBI Taxonomy" id="1229521"/>
    <lineage>
        <taxon>Bacteria</taxon>
        <taxon>Pseudomonadati</taxon>
        <taxon>Pseudomonadota</taxon>
        <taxon>Gammaproteobacteria</taxon>
        <taxon>Oceanospirillales</taxon>
        <taxon>Oceanospirillaceae</taxon>
        <taxon>Nitrincola</taxon>
    </lineage>
</organism>
<accession>W9VER1</accession>
<proteinExistence type="predicted"/>
<dbReference type="STRING" id="1229521.D791_03882"/>
<dbReference type="RefSeq" id="WP_051514666.1">
    <property type="nucleotide sequence ID" value="NZ_AONB01000030.1"/>
</dbReference>
<dbReference type="OrthoDB" id="158697at2"/>
<reference evidence="1 2" key="2">
    <citation type="journal article" date="2015" name="Syst. Appl. Microbiol.">
        <title>Nitrincola nitratireducens sp. nov. isolated from a haloalkaline crater lake.</title>
        <authorList>
            <person name="Singh A."/>
            <person name="Vaidya B."/>
            <person name="Tanuku N.R."/>
            <person name="Pinnaka A.K."/>
        </authorList>
    </citation>
    <scope>NUCLEOTIDE SEQUENCE [LARGE SCALE GENOMIC DNA]</scope>
    <source>
        <strain evidence="1 2">AK23</strain>
    </source>
</reference>
<dbReference type="InterPro" id="IPR029060">
    <property type="entry name" value="PIN-like_dom_sf"/>
</dbReference>
<sequence length="157" mass="17663">MTAICLIDTSIFVEVLNVPSKASQHDAIVEQLGQKLTNREELFLPMATIIETGNHIGQNGDGTLRRLCAERFVEQVNQALEGSSPFKPISFLKPDELKQWLGEFTDHAMRGSGLGDLSIIHDWQRLCAQNSSRRVYIWSLDAHLAGMIKQQGFNLWL</sequence>
<dbReference type="SUPFAM" id="SSF88723">
    <property type="entry name" value="PIN domain-like"/>
    <property type="match status" value="1"/>
</dbReference>
<reference evidence="2" key="1">
    <citation type="submission" date="2012-11" db="EMBL/GenBank/DDBJ databases">
        <authorList>
            <person name="Singh A."/>
            <person name="Pinnaka A.K."/>
            <person name="Vaidya B."/>
        </authorList>
    </citation>
    <scope>NUCLEOTIDE SEQUENCE [LARGE SCALE GENOMIC DNA]</scope>
    <source>
        <strain evidence="2">AK23</strain>
    </source>
</reference>
<protein>
    <recommendedName>
        <fullName evidence="3">PIN domain-containing protein</fullName>
    </recommendedName>
</protein>
<dbReference type="Proteomes" id="UP000019464">
    <property type="component" value="Unassembled WGS sequence"/>
</dbReference>
<name>W9VER1_9GAMM</name>
<comment type="caution">
    <text evidence="1">The sequence shown here is derived from an EMBL/GenBank/DDBJ whole genome shotgun (WGS) entry which is preliminary data.</text>
</comment>
<dbReference type="PATRIC" id="fig|1229521.3.peg.3908"/>
<dbReference type="AlphaFoldDB" id="W9VER1"/>
<keyword evidence="2" id="KW-1185">Reference proteome</keyword>
<dbReference type="EMBL" id="AONB01000030">
    <property type="protein sequence ID" value="EXJ09185.1"/>
    <property type="molecule type" value="Genomic_DNA"/>
</dbReference>
<evidence type="ECO:0000313" key="1">
    <source>
        <dbReference type="EMBL" id="EXJ09185.1"/>
    </source>
</evidence>
<evidence type="ECO:0008006" key="3">
    <source>
        <dbReference type="Google" id="ProtNLM"/>
    </source>
</evidence>
<gene>
    <name evidence="1" type="ORF">D791_03882</name>
</gene>